<dbReference type="Proteomes" id="UP001212411">
    <property type="component" value="Chromosome 1"/>
</dbReference>
<dbReference type="Gene3D" id="3.40.640.10">
    <property type="entry name" value="Type I PLP-dependent aspartate aminotransferase-like (Major domain)"/>
    <property type="match status" value="1"/>
</dbReference>
<comment type="subunit">
    <text evidence="3">Homodimer.</text>
</comment>
<evidence type="ECO:0000313" key="12">
    <source>
        <dbReference type="Proteomes" id="UP001212411"/>
    </source>
</evidence>
<dbReference type="GO" id="GO:0006532">
    <property type="term" value="P:aspartate biosynthetic process"/>
    <property type="evidence" value="ECO:0007669"/>
    <property type="project" value="TreeGrafter"/>
</dbReference>
<dbReference type="Gene3D" id="3.90.1150.10">
    <property type="entry name" value="Aspartate Aminotransferase, domain 1"/>
    <property type="match status" value="1"/>
</dbReference>
<dbReference type="CDD" id="cd00609">
    <property type="entry name" value="AAT_like"/>
    <property type="match status" value="1"/>
</dbReference>
<evidence type="ECO:0000256" key="2">
    <source>
        <dbReference type="ARBA" id="ARBA00007441"/>
    </source>
</evidence>
<dbReference type="GO" id="GO:0004069">
    <property type="term" value="F:L-aspartate:2-oxoglutarate aminotransferase activity"/>
    <property type="evidence" value="ECO:0007669"/>
    <property type="project" value="UniProtKB-EC"/>
</dbReference>
<dbReference type="EMBL" id="CP115611">
    <property type="protein sequence ID" value="WBW72474.1"/>
    <property type="molecule type" value="Genomic_DNA"/>
</dbReference>
<protein>
    <recommendedName>
        <fullName evidence="4">aspartate transaminase</fullName>
        <ecNumber evidence="4">2.6.1.1</ecNumber>
    </recommendedName>
    <alternativeName>
        <fullName evidence="8">Transaminase A</fullName>
    </alternativeName>
</protein>
<dbReference type="InterPro" id="IPR015424">
    <property type="entry name" value="PyrdxlP-dep_Trfase"/>
</dbReference>
<sequence length="409" mass="46127">MSDFGFDELIEAQPDAIFKLNALYNQDEDPSKVNMSIGAYRDNNGKPWILPVVKKASEIVEKDPNYNHEYMPIAGFGQFTKAAAEILFKPNDHLLKEDRICSIQSVSGTGANFSAARFIAEQYAQKNGAAVYISNPTWPVHRTLWESVNVKVETYPYWDAKNRRFDFEGTMDVMKSAPEGSIFLLHACAHNPTGIDPTREQWKSMFEALLARKHLVVFDIAYQGFASGDLDRDSWALNEFAKSNKDFFVCQSFAKNMGLYGERTGCLHYVAKNSTVKRKMQSVLCLIQRNTISNPPAYGARIAAAILGNPELFEQWKEDLRTMSSRINEMRSHLRDSLVALKTPGTWDHITDQIGMFSFTGLTPAQVQFCQEKYHLYFSANGRISMAGLNSSNVDHVAKAFDHAVRSVN</sequence>
<dbReference type="InterPro" id="IPR000796">
    <property type="entry name" value="Asp_trans"/>
</dbReference>
<evidence type="ECO:0000256" key="1">
    <source>
        <dbReference type="ARBA" id="ARBA00001933"/>
    </source>
</evidence>
<dbReference type="NCBIfam" id="NF006719">
    <property type="entry name" value="PRK09257.1"/>
    <property type="match status" value="1"/>
</dbReference>
<comment type="cofactor">
    <cofactor evidence="1">
        <name>pyridoxal 5'-phosphate</name>
        <dbReference type="ChEBI" id="CHEBI:597326"/>
    </cofactor>
</comment>
<dbReference type="FunFam" id="3.40.640.10:FF:000066">
    <property type="entry name" value="Aspartate aminotransferase"/>
    <property type="match status" value="1"/>
</dbReference>
<dbReference type="PANTHER" id="PTHR11879">
    <property type="entry name" value="ASPARTATE AMINOTRANSFERASE"/>
    <property type="match status" value="1"/>
</dbReference>
<evidence type="ECO:0000259" key="10">
    <source>
        <dbReference type="Pfam" id="PF00155"/>
    </source>
</evidence>
<dbReference type="PRINTS" id="PR00799">
    <property type="entry name" value="TRANSAMINASE"/>
</dbReference>
<dbReference type="PANTHER" id="PTHR11879:SF55">
    <property type="entry name" value="GLUTAMATE OXALOACETATE TRANSAMINASE 1, ISOFORM B"/>
    <property type="match status" value="1"/>
</dbReference>
<evidence type="ECO:0000256" key="3">
    <source>
        <dbReference type="ARBA" id="ARBA00011738"/>
    </source>
</evidence>
<dbReference type="SUPFAM" id="SSF53383">
    <property type="entry name" value="PLP-dependent transferases"/>
    <property type="match status" value="1"/>
</dbReference>
<dbReference type="AlphaFoldDB" id="A0AAE9WBA5"/>
<dbReference type="InterPro" id="IPR015421">
    <property type="entry name" value="PyrdxlP-dep_Trfase_major"/>
</dbReference>
<evidence type="ECO:0000256" key="8">
    <source>
        <dbReference type="ARBA" id="ARBA00030923"/>
    </source>
</evidence>
<dbReference type="GO" id="GO:0030170">
    <property type="term" value="F:pyridoxal phosphate binding"/>
    <property type="evidence" value="ECO:0007669"/>
    <property type="project" value="InterPro"/>
</dbReference>
<gene>
    <name evidence="11" type="primary">caa1</name>
    <name evidence="11" type="ORF">SOMG_01857</name>
</gene>
<evidence type="ECO:0000256" key="4">
    <source>
        <dbReference type="ARBA" id="ARBA00012753"/>
    </source>
</evidence>
<comment type="similarity">
    <text evidence="2">Belongs to the class-I pyridoxal-phosphate-dependent aminotransferase family.</text>
</comment>
<comment type="catalytic activity">
    <reaction evidence="9">
        <text>L-aspartate + 2-oxoglutarate = oxaloacetate + L-glutamate</text>
        <dbReference type="Rhea" id="RHEA:21824"/>
        <dbReference type="ChEBI" id="CHEBI:16452"/>
        <dbReference type="ChEBI" id="CHEBI:16810"/>
        <dbReference type="ChEBI" id="CHEBI:29985"/>
        <dbReference type="ChEBI" id="CHEBI:29991"/>
        <dbReference type="EC" id="2.6.1.1"/>
    </reaction>
</comment>
<keyword evidence="5 11" id="KW-0032">Aminotransferase</keyword>
<keyword evidence="6" id="KW-0808">Transferase</keyword>
<evidence type="ECO:0000256" key="7">
    <source>
        <dbReference type="ARBA" id="ARBA00022898"/>
    </source>
</evidence>
<evidence type="ECO:0000256" key="6">
    <source>
        <dbReference type="ARBA" id="ARBA00022679"/>
    </source>
</evidence>
<evidence type="ECO:0000256" key="9">
    <source>
        <dbReference type="ARBA" id="ARBA00049185"/>
    </source>
</evidence>
<dbReference type="Pfam" id="PF00155">
    <property type="entry name" value="Aminotran_1_2"/>
    <property type="match status" value="1"/>
</dbReference>
<keyword evidence="7" id="KW-0663">Pyridoxal phosphate</keyword>
<dbReference type="EC" id="2.6.1.1" evidence="4"/>
<accession>A0AAE9WBA5</accession>
<dbReference type="InterPro" id="IPR015422">
    <property type="entry name" value="PyrdxlP-dep_Trfase_small"/>
</dbReference>
<reference evidence="11 12" key="1">
    <citation type="journal article" date="2023" name="G3 (Bethesda)">
        <title>A high-quality reference genome for the fission yeast Schizosaccharomyces osmophilus.</title>
        <authorList>
            <person name="Jia G.S."/>
            <person name="Zhang W.C."/>
            <person name="Liang Y."/>
            <person name="Liu X.H."/>
            <person name="Rhind N."/>
            <person name="Pidoux A."/>
            <person name="Brysch-Herzberg M."/>
            <person name="Du L.L."/>
        </authorList>
    </citation>
    <scope>NUCLEOTIDE SEQUENCE [LARGE SCALE GENOMIC DNA]</scope>
    <source>
        <strain evidence="11 12">CBS 15793</strain>
    </source>
</reference>
<dbReference type="InterPro" id="IPR004839">
    <property type="entry name" value="Aminotransferase_I/II_large"/>
</dbReference>
<evidence type="ECO:0000256" key="5">
    <source>
        <dbReference type="ARBA" id="ARBA00022576"/>
    </source>
</evidence>
<organism evidence="11 12">
    <name type="scientific">Schizosaccharomyces osmophilus</name>
    <dbReference type="NCBI Taxonomy" id="2545709"/>
    <lineage>
        <taxon>Eukaryota</taxon>
        <taxon>Fungi</taxon>
        <taxon>Dikarya</taxon>
        <taxon>Ascomycota</taxon>
        <taxon>Taphrinomycotina</taxon>
        <taxon>Schizosaccharomycetes</taxon>
        <taxon>Schizosaccharomycetales</taxon>
        <taxon>Schizosaccharomycetaceae</taxon>
        <taxon>Schizosaccharomyces</taxon>
    </lineage>
</organism>
<evidence type="ECO:0000313" key="11">
    <source>
        <dbReference type="EMBL" id="WBW72474.1"/>
    </source>
</evidence>
<dbReference type="GeneID" id="80875339"/>
<dbReference type="GO" id="GO:0005829">
    <property type="term" value="C:cytosol"/>
    <property type="evidence" value="ECO:0007669"/>
    <property type="project" value="TreeGrafter"/>
</dbReference>
<keyword evidence="12" id="KW-1185">Reference proteome</keyword>
<feature type="domain" description="Aminotransferase class I/classII large" evidence="10">
    <location>
        <begin position="31"/>
        <end position="401"/>
    </location>
</feature>
<dbReference type="RefSeq" id="XP_056036717.1">
    <property type="nucleotide sequence ID" value="XM_056180650.1"/>
</dbReference>
<proteinExistence type="inferred from homology"/>
<name>A0AAE9WBA5_9SCHI</name>
<dbReference type="KEGG" id="som:SOMG_01857"/>
<dbReference type="FunFam" id="3.90.1150.10:FF:000001">
    <property type="entry name" value="Aspartate aminotransferase"/>
    <property type="match status" value="1"/>
</dbReference>